<accession>A0AAV9TYD5</accession>
<protein>
    <submittedName>
        <fullName evidence="2">Uncharacterized protein</fullName>
    </submittedName>
</protein>
<feature type="compositionally biased region" description="Low complexity" evidence="1">
    <location>
        <begin position="13"/>
        <end position="27"/>
    </location>
</feature>
<dbReference type="EMBL" id="JAVHNS010000020">
    <property type="protein sequence ID" value="KAK6329836.1"/>
    <property type="molecule type" value="Genomic_DNA"/>
</dbReference>
<gene>
    <name evidence="2" type="ORF">TWF730_006132</name>
</gene>
<name>A0AAV9TYD5_9PEZI</name>
<dbReference type="AlphaFoldDB" id="A0AAV9TYD5"/>
<keyword evidence="3" id="KW-1185">Reference proteome</keyword>
<organism evidence="2 3">
    <name type="scientific">Orbilia blumenaviensis</name>
    <dbReference type="NCBI Taxonomy" id="1796055"/>
    <lineage>
        <taxon>Eukaryota</taxon>
        <taxon>Fungi</taxon>
        <taxon>Dikarya</taxon>
        <taxon>Ascomycota</taxon>
        <taxon>Pezizomycotina</taxon>
        <taxon>Orbiliomycetes</taxon>
        <taxon>Orbiliales</taxon>
        <taxon>Orbiliaceae</taxon>
        <taxon>Orbilia</taxon>
    </lineage>
</organism>
<evidence type="ECO:0000313" key="3">
    <source>
        <dbReference type="Proteomes" id="UP001373714"/>
    </source>
</evidence>
<dbReference type="Proteomes" id="UP001373714">
    <property type="component" value="Unassembled WGS sequence"/>
</dbReference>
<proteinExistence type="predicted"/>
<comment type="caution">
    <text evidence="2">The sequence shown here is derived from an EMBL/GenBank/DDBJ whole genome shotgun (WGS) entry which is preliminary data.</text>
</comment>
<evidence type="ECO:0000313" key="2">
    <source>
        <dbReference type="EMBL" id="KAK6329836.1"/>
    </source>
</evidence>
<feature type="region of interest" description="Disordered" evidence="1">
    <location>
        <begin position="1"/>
        <end position="27"/>
    </location>
</feature>
<reference evidence="2 3" key="1">
    <citation type="submission" date="2019-10" db="EMBL/GenBank/DDBJ databases">
        <authorList>
            <person name="Palmer J.M."/>
        </authorList>
    </citation>
    <scope>NUCLEOTIDE SEQUENCE [LARGE SCALE GENOMIC DNA]</scope>
    <source>
        <strain evidence="2 3">TWF730</strain>
    </source>
</reference>
<evidence type="ECO:0000256" key="1">
    <source>
        <dbReference type="SAM" id="MobiDB-lite"/>
    </source>
</evidence>
<sequence>MPKVRSDPDAPANTTNNMNKGNGNKSTTFGKPYRKLYISAACAYSDNKPHLPTDKLSAGTIYIITSATKIGDIEAVPIPLTEVLSDTKANVQSNIMDIISVSMICSDDKIQLDFANGKFSIGAKSTEVHVLGKSNVNDPLANTLVRCNTEVMANGSLNVADAETIEYAMRCMSMGRYNLFGHVHV</sequence>